<proteinExistence type="predicted"/>
<dbReference type="Pfam" id="PF13361">
    <property type="entry name" value="UvrD_C"/>
    <property type="match status" value="1"/>
</dbReference>
<dbReference type="SUPFAM" id="SSF52540">
    <property type="entry name" value="P-loop containing nucleoside triphosphate hydrolases"/>
    <property type="match status" value="1"/>
</dbReference>
<dbReference type="InterPro" id="IPR039904">
    <property type="entry name" value="TRANK1"/>
</dbReference>
<dbReference type="Gene3D" id="3.40.50.300">
    <property type="entry name" value="P-loop containing nucleotide triphosphate hydrolases"/>
    <property type="match status" value="2"/>
</dbReference>
<reference evidence="7 8" key="1">
    <citation type="submission" date="2020-01" db="EMBL/GenBank/DDBJ databases">
        <authorList>
            <person name="Gupta K D."/>
        </authorList>
    </citation>
    <scope>NUCLEOTIDE SEQUENCE [LARGE SCALE GENOMIC DNA]</scope>
</reference>
<feature type="domain" description="UvrD-like helicase ATP-binding" evidence="6">
    <location>
        <begin position="472"/>
        <end position="826"/>
    </location>
</feature>
<evidence type="ECO:0000256" key="4">
    <source>
        <dbReference type="ARBA" id="ARBA00022840"/>
    </source>
</evidence>
<dbReference type="GO" id="GO:0004386">
    <property type="term" value="F:helicase activity"/>
    <property type="evidence" value="ECO:0007669"/>
    <property type="project" value="UniProtKB-UniRule"/>
</dbReference>
<dbReference type="GO" id="GO:0016787">
    <property type="term" value="F:hydrolase activity"/>
    <property type="evidence" value="ECO:0007669"/>
    <property type="project" value="UniProtKB-UniRule"/>
</dbReference>
<dbReference type="OrthoDB" id="3156807at2759"/>
<organism evidence="7 8">
    <name type="scientific">Cyclocybe aegerita</name>
    <name type="common">Black poplar mushroom</name>
    <name type="synonym">Agrocybe aegerita</name>
    <dbReference type="NCBI Taxonomy" id="1973307"/>
    <lineage>
        <taxon>Eukaryota</taxon>
        <taxon>Fungi</taxon>
        <taxon>Dikarya</taxon>
        <taxon>Basidiomycota</taxon>
        <taxon>Agaricomycotina</taxon>
        <taxon>Agaricomycetes</taxon>
        <taxon>Agaricomycetidae</taxon>
        <taxon>Agaricales</taxon>
        <taxon>Agaricineae</taxon>
        <taxon>Bolbitiaceae</taxon>
        <taxon>Cyclocybe</taxon>
    </lineage>
</organism>
<dbReference type="GO" id="GO:0005524">
    <property type="term" value="F:ATP binding"/>
    <property type="evidence" value="ECO:0007669"/>
    <property type="project" value="UniProtKB-UniRule"/>
</dbReference>
<dbReference type="InterPro" id="IPR014016">
    <property type="entry name" value="UvrD-like_ATP-bd"/>
</dbReference>
<dbReference type="PROSITE" id="PS51198">
    <property type="entry name" value="UVRD_HELICASE_ATP_BIND"/>
    <property type="match status" value="1"/>
</dbReference>
<keyword evidence="1 5" id="KW-0547">Nucleotide-binding</keyword>
<dbReference type="EMBL" id="CACVBS010000062">
    <property type="protein sequence ID" value="CAA7267696.1"/>
    <property type="molecule type" value="Genomic_DNA"/>
</dbReference>
<keyword evidence="8" id="KW-1185">Reference proteome</keyword>
<evidence type="ECO:0000313" key="7">
    <source>
        <dbReference type="EMBL" id="CAA7267696.1"/>
    </source>
</evidence>
<dbReference type="PANTHER" id="PTHR21529:SF4">
    <property type="entry name" value="TPR AND ANKYRIN REPEAT-CONTAINING PROTEIN 1"/>
    <property type="match status" value="1"/>
</dbReference>
<comment type="caution">
    <text evidence="7">The sequence shown here is derived from an EMBL/GenBank/DDBJ whole genome shotgun (WGS) entry which is preliminary data.</text>
</comment>
<evidence type="ECO:0000256" key="2">
    <source>
        <dbReference type="ARBA" id="ARBA00022801"/>
    </source>
</evidence>
<sequence>MARVHSSMELTRLLHPSRMSTIDDIALVLEEFNAHLHPKNFLSVFEALVKEKIGLMPALIVSTLGEKPPLIYWFLERISDSNVHAICSLLSKILMELSKFFLEHQPASFITQQTIAKLRESHHILTYAPHILQGLLPLTTEAADRNTAPASASTTVRAEVPGRMESAFKTALRNIDDEAFRMLDISVPTGANQVDATIRELHLRLCEILEFYATILRNPEFEHALKSRIVVEASEAPVTTNPRSTDLTSSEYTFEPVSAFPGVRPVSYFENVEGFGDWRLRLTSRAENDMRRCSRKDRASLKIIVKKLRALSNGHFSADNQKILAHSQNGVPIYEAKMDSDKRIVYHVDLLQEDDQILVQCLNVLGVQYTHAYINNTNWEALSRQLGKRGKAYRKNCSIRRDPVRHGNDVCRPAFISGAQNENENESTQDEALSLPPDDVEQLHLLIGQEKYVEFSKPLLFNMLAGLDDHFPFDLSYEEREVVDHPGSCYVLGRSGTGKTITILRKMLEVERSNELCAADAFKQRQIFVTRSRILVKKVEKQFNEEMEALRTAALSPEELKQLAISRNALPTDLQLVDEDDRAEWQAGLPKRFSELEDKHYPLFISFDDMCTMLEADLFPSSRHQEMLDYNKFCREYWGHLPVYLTKRLDPSLVYNEIIGVICGSEATLLTPQGYLDQSTYENMSKGNPVFAECRQVVYTLFRAVLKKKILLGDLDAAQRTHRILRNLREHDISSWKVYQIYVDEVQDHLLVDTLLLRSICNNPNGLHWAGDTAQTISRGSSFSFNELKSFLYRIETRRKKDSFDTSYQAVNPPRIFQLTTNYRSHSGIVNVASSIVELITRYWSDSIDKLEPERGVGPGVKPAFFEGSILDHKDALFPKSQNKIPLGAEQCILVRHEEAKRKLEKEMGKLGLIFTIHESKGLEFNDVLIYDFFKDSEFDIGCWKLVLNAVEDALPGLHIPSFHQVRHGGLCLELKTLYVGVTRARNRLWIADGSDKAQPMRVFWNSRQQIEIWSPANYPVITQESTPAQWLAKGHELFLKKHYLHAKQCYENAQAPHAIAVSDAYVLRESALQTSTLASNHRISFKIAAEAFLHCSEDPMNNVNKVDYLREAGKCFERSSYNVAALDAYERAEAYNELAQLALKIGKYDYALQIIQEHQTKMRKDVHRMVQAGLRLHYFVAKKFDILDSLFDRNVEAQIKHFSKADRTLRLEHLLHHRRFDCAAGLELDAGHSTGAIEFYLCGWHYRLAKDVMLRELWQGTAFKTRFTANVTQFYNQAKKVQADHGCFDQAEADELDLFSALLSSLDAKQKRIKLFDLAQNFKRAHRSAAYVLSLDQYFVMTPPVFQSNYDIFQTLDSLEKFAAYAEALRNLTLGSLGKSGLAQLFGLRQVGTDMREGRIFVPPSSILHQRVQASSASASSHSSLIAISPQQLVTIALNFFAKLLLERVQTMHKFLHGVAEIEGQRSSSSQTSITWHNTWFSCLMTQIAIVSHVEELEAPTPRAMNQLLWIRSMFHAFHAMGLPSAMIIVPAMIVKSTVWFAEGVKAAVRWISDTDVQTGFYGYVPPNQGVTFALSALGFLARFDYPGFSYLPAKFFERLERLVTSTSMNMKGSNAEKARLGKEFQNLVAIYDPQEVFKVGDGVDFLRTILRLGCVIDVEIFFTVLENLCSMYTVSQYYETKETHSGLVLPRSWLFAASSHQNCETHPSDISGLLLLFEDLLKCLCLDQGSDQFIFGIGGRSIRSVRDTICEKYICRMLLSMGLVGLNLQDTAFRGKVLKLIQDVSSSNQLSRYSQPAKSFLQVTVWSEMGPLIRQSLRDSPVDGLIQIYEKGRQDQPLPSIPIILYQNFFHDLPPFLCRWAETSKMPTPHPNQEIHVHGNESSTQVPSQKGKAASLCSDELQSIWHRQASFTVGKYRRYVLLRRNARAIALRSRDTYEYQLLRCLRLVEEAKWPHSTYRILFLAVIPHTLFSLGAAKHALNDRKVEIRTIRQSLKEKGDEPSDLLDSQESAIDVLSVSILDLTSALELTSDVHSRHDTAALKAIMQQVMLVLGQVAEIKLDTKFRDSFRILSRVRQ</sequence>
<dbReference type="InterPro" id="IPR027417">
    <property type="entry name" value="P-loop_NTPase"/>
</dbReference>
<keyword evidence="3 5" id="KW-0347">Helicase</keyword>
<evidence type="ECO:0000313" key="8">
    <source>
        <dbReference type="Proteomes" id="UP000467700"/>
    </source>
</evidence>
<dbReference type="Proteomes" id="UP000467700">
    <property type="component" value="Unassembled WGS sequence"/>
</dbReference>
<evidence type="ECO:0000259" key="6">
    <source>
        <dbReference type="PROSITE" id="PS51198"/>
    </source>
</evidence>
<evidence type="ECO:0000256" key="5">
    <source>
        <dbReference type="PROSITE-ProRule" id="PRU00560"/>
    </source>
</evidence>
<keyword evidence="2 5" id="KW-0378">Hydrolase</keyword>
<feature type="binding site" evidence="5">
    <location>
        <begin position="493"/>
        <end position="500"/>
    </location>
    <ligand>
        <name>ATP</name>
        <dbReference type="ChEBI" id="CHEBI:30616"/>
    </ligand>
</feature>
<name>A0A8S0WWS7_CYCAE</name>
<keyword evidence="4 5" id="KW-0067">ATP-binding</keyword>
<protein>
    <recommendedName>
        <fullName evidence="6">UvrD-like helicase ATP-binding domain-containing protein</fullName>
    </recommendedName>
</protein>
<gene>
    <name evidence="7" type="ORF">AAE3_LOCUS9907</name>
</gene>
<accession>A0A8S0WWS7</accession>
<evidence type="ECO:0000256" key="1">
    <source>
        <dbReference type="ARBA" id="ARBA00022741"/>
    </source>
</evidence>
<dbReference type="PANTHER" id="PTHR21529">
    <property type="entry name" value="MAMMARY TURMOR VIRUS RECEPTOR HOMOLOG 1, 2 MTVR1, 2"/>
    <property type="match status" value="1"/>
</dbReference>
<evidence type="ECO:0000256" key="3">
    <source>
        <dbReference type="ARBA" id="ARBA00022806"/>
    </source>
</evidence>
<dbReference type="InterPro" id="IPR014017">
    <property type="entry name" value="DNA_helicase_UvrD-like_C"/>
</dbReference>